<dbReference type="Proteomes" id="UP000557772">
    <property type="component" value="Unassembled WGS sequence"/>
</dbReference>
<dbReference type="RefSeq" id="WP_171155067.1">
    <property type="nucleotide sequence ID" value="NZ_JABENB010000001.1"/>
</dbReference>
<protein>
    <submittedName>
        <fullName evidence="2">C39 family peptidase</fullName>
    </submittedName>
</protein>
<organism evidence="2 3">
    <name type="scientific">Flexivirga aerilata</name>
    <dbReference type="NCBI Taxonomy" id="1656889"/>
    <lineage>
        <taxon>Bacteria</taxon>
        <taxon>Bacillati</taxon>
        <taxon>Actinomycetota</taxon>
        <taxon>Actinomycetes</taxon>
        <taxon>Micrococcales</taxon>
        <taxon>Dermacoccaceae</taxon>
        <taxon>Flexivirga</taxon>
    </lineage>
</organism>
<dbReference type="InterPro" id="IPR039564">
    <property type="entry name" value="Peptidase_C39-like"/>
</dbReference>
<proteinExistence type="predicted"/>
<dbReference type="Gene3D" id="3.90.70.10">
    <property type="entry name" value="Cysteine proteinases"/>
    <property type="match status" value="1"/>
</dbReference>
<comment type="caution">
    <text evidence="2">The sequence shown here is derived from an EMBL/GenBank/DDBJ whole genome shotgun (WGS) entry which is preliminary data.</text>
</comment>
<reference evidence="2 3" key="1">
    <citation type="submission" date="2020-05" db="EMBL/GenBank/DDBJ databases">
        <title>Flexivirga sp. ID2601S isolated from air conditioner.</title>
        <authorList>
            <person name="Kim D.H."/>
        </authorList>
    </citation>
    <scope>NUCLEOTIDE SEQUENCE [LARGE SCALE GENOMIC DNA]</scope>
    <source>
        <strain evidence="2 3">ID2601S</strain>
    </source>
</reference>
<sequence>MSERSLQDVCRSIALSRRQVLGGSVAAGGALLWGASAARAETRPKPARRTRVAAGAPRHIRFHRFEGIGSWASGTRQGVAVTAAGLRIGTPTGTVHYADPIPAGSPSRTYDVASWVSPVQRSGFALTELIASWNADTPKGTWVQIDVRGRAEDGTQTGWFVLGRWCRNDPDQGGAIRRTSVDGQGTAYATVWTDTLHLLNNHSMTDFQLRVQLMRLHGTSATPTVRSLGAMASALPDDTTVPVSTFTLGRERILNVPTYSQEVHAGHYPQWSGGGEAWCSPTSSSMVLASWGLGPSKADLSWVQPPVDAQVDYAARDTFDYTYDGCGNWPFNTAYTGSYGLDAFVTRLRSLAEAEAFIAAGIPVITAVSFDKSELDGAGYSTAGHLMVLVGFTAAGDPVMNDPASHLKPDDAQVRVTYKRAQFENVWIPRSGGTAYINHPASVRLPRAPQEANW</sequence>
<dbReference type="AlphaFoldDB" id="A0A849AHG7"/>
<keyword evidence="3" id="KW-1185">Reference proteome</keyword>
<evidence type="ECO:0000313" key="2">
    <source>
        <dbReference type="EMBL" id="NNG39895.1"/>
    </source>
</evidence>
<evidence type="ECO:0000313" key="3">
    <source>
        <dbReference type="Proteomes" id="UP000557772"/>
    </source>
</evidence>
<dbReference type="PROSITE" id="PS51318">
    <property type="entry name" value="TAT"/>
    <property type="match status" value="1"/>
</dbReference>
<dbReference type="InterPro" id="IPR006311">
    <property type="entry name" value="TAT_signal"/>
</dbReference>
<dbReference type="EMBL" id="JABENB010000001">
    <property type="protein sequence ID" value="NNG39895.1"/>
    <property type="molecule type" value="Genomic_DNA"/>
</dbReference>
<dbReference type="InterPro" id="IPR039563">
    <property type="entry name" value="Peptidase_C39_single_dom"/>
</dbReference>
<accession>A0A849AHG7</accession>
<name>A0A849AHG7_9MICO</name>
<dbReference type="CDD" id="cd02549">
    <property type="entry name" value="Peptidase_C39A"/>
    <property type="match status" value="1"/>
</dbReference>
<evidence type="ECO:0000259" key="1">
    <source>
        <dbReference type="Pfam" id="PF13529"/>
    </source>
</evidence>
<gene>
    <name evidence="2" type="ORF">HJ588_11490</name>
</gene>
<dbReference type="Pfam" id="PF13529">
    <property type="entry name" value="Peptidase_C39_2"/>
    <property type="match status" value="1"/>
</dbReference>
<feature type="domain" description="Peptidase C39-like" evidence="1">
    <location>
        <begin position="254"/>
        <end position="404"/>
    </location>
</feature>